<keyword evidence="1" id="KW-0472">Membrane</keyword>
<keyword evidence="1" id="KW-0812">Transmembrane</keyword>
<proteinExistence type="predicted"/>
<feature type="transmembrane region" description="Helical" evidence="1">
    <location>
        <begin position="252"/>
        <end position="270"/>
    </location>
</feature>
<feature type="transmembrane region" description="Helical" evidence="1">
    <location>
        <begin position="213"/>
        <end position="232"/>
    </location>
</feature>
<keyword evidence="1" id="KW-1133">Transmembrane helix</keyword>
<dbReference type="Proteomes" id="UP001549691">
    <property type="component" value="Unassembled WGS sequence"/>
</dbReference>
<feature type="transmembrane region" description="Helical" evidence="1">
    <location>
        <begin position="309"/>
        <end position="331"/>
    </location>
</feature>
<feature type="transmembrane region" description="Helical" evidence="1">
    <location>
        <begin position="62"/>
        <end position="79"/>
    </location>
</feature>
<dbReference type="RefSeq" id="WP_354601207.1">
    <property type="nucleotide sequence ID" value="NZ_JBEWZI010000010.1"/>
</dbReference>
<feature type="transmembrane region" description="Helical" evidence="1">
    <location>
        <begin position="343"/>
        <end position="359"/>
    </location>
</feature>
<comment type="caution">
    <text evidence="3">The sequence shown here is derived from an EMBL/GenBank/DDBJ whole genome shotgun (WGS) entry which is preliminary data.</text>
</comment>
<sequence>MNSDWLDFNNTEDETIALIRANGARLQVSRRNWIWPAALVWLLLIAGAAWYVGGSSKTSDDIALPVFLIVFVLIALALLRNYRGQLQRAAKATPREFRVALREDGLAIEAETGHSLTHWSAIEGIERHADGIRLYLKGLQALWLPERCFADAHTATDCLARIEQHTGLQAVARIALPAPEVLAEKRGKQALLDLLANLHAGLRFLLFRASAPGLLRVSVLQIVLLVALGVLLELAFDLLQVGLDGQFYWNALPYQLFAVPCLLLCAWAVSNCAPSPQRIPTAVLAILTPALILRTLYLLLALLPSTSMIYVQIVLAAALPFWAGFAAVVALVRSLDLAAEQRLAAVLGVLFLFAMPSLFELTRARLWLPPYDEENSASMRNWERATKEAVLYAQPALLEESLTAVRKGKPGVPELYLLALGGYGSQDVFMREVESVDKLFGERFDTQNRSVVLINNPATVEERPMATTIALQRTLAEIGRKMNKEEDVLFLFMTSHGAEDHKFSLELWPYKFGELTPQSLRAQLDAAGIQNRVIVVSACYSGGFIEPLSDPHTLVMSASRADRNSHGCSHEADWTFFGKAYFDEALRGTRSFEAAFAKASAALATREADEGLTASEPQIAVGSAIRPILQAMERGLPPEAKGN</sequence>
<dbReference type="EMBL" id="JBEWZI010000010">
    <property type="protein sequence ID" value="MET7014752.1"/>
    <property type="molecule type" value="Genomic_DNA"/>
</dbReference>
<feature type="transmembrane region" description="Helical" evidence="1">
    <location>
        <begin position="33"/>
        <end position="50"/>
    </location>
</feature>
<name>A0ABV2TLF8_9RHOO</name>
<keyword evidence="4" id="KW-1185">Reference proteome</keyword>
<protein>
    <submittedName>
        <fullName evidence="3">C13 family peptidase</fullName>
    </submittedName>
</protein>
<evidence type="ECO:0000313" key="4">
    <source>
        <dbReference type="Proteomes" id="UP001549691"/>
    </source>
</evidence>
<organism evidence="3 4">
    <name type="scientific">Uliginosibacterium flavum</name>
    <dbReference type="NCBI Taxonomy" id="1396831"/>
    <lineage>
        <taxon>Bacteria</taxon>
        <taxon>Pseudomonadati</taxon>
        <taxon>Pseudomonadota</taxon>
        <taxon>Betaproteobacteria</taxon>
        <taxon>Rhodocyclales</taxon>
        <taxon>Zoogloeaceae</taxon>
        <taxon>Uliginosibacterium</taxon>
    </lineage>
</organism>
<reference evidence="3 4" key="1">
    <citation type="submission" date="2024-07" db="EMBL/GenBank/DDBJ databases">
        <title>Uliginosibacterium flavum JJ3220;KACC:17644.</title>
        <authorList>
            <person name="Kim M.K."/>
        </authorList>
    </citation>
    <scope>NUCLEOTIDE SEQUENCE [LARGE SCALE GENOMIC DNA]</scope>
    <source>
        <strain evidence="3 4">KACC:17644</strain>
    </source>
</reference>
<feature type="domain" description="YcxB-like C-terminal" evidence="2">
    <location>
        <begin position="102"/>
        <end position="151"/>
    </location>
</feature>
<dbReference type="Pfam" id="PF01650">
    <property type="entry name" value="Peptidase_C13"/>
    <property type="match status" value="1"/>
</dbReference>
<dbReference type="InterPro" id="IPR025588">
    <property type="entry name" value="YcxB-like_C"/>
</dbReference>
<dbReference type="Pfam" id="PF14317">
    <property type="entry name" value="YcxB"/>
    <property type="match status" value="1"/>
</dbReference>
<dbReference type="InterPro" id="IPR001096">
    <property type="entry name" value="Peptidase_C13"/>
</dbReference>
<feature type="transmembrane region" description="Helical" evidence="1">
    <location>
        <begin position="282"/>
        <end position="303"/>
    </location>
</feature>
<evidence type="ECO:0000256" key="1">
    <source>
        <dbReference type="SAM" id="Phobius"/>
    </source>
</evidence>
<evidence type="ECO:0000259" key="2">
    <source>
        <dbReference type="Pfam" id="PF14317"/>
    </source>
</evidence>
<gene>
    <name evidence="3" type="ORF">ABXR19_11180</name>
</gene>
<dbReference type="Gene3D" id="3.40.50.1460">
    <property type="match status" value="1"/>
</dbReference>
<accession>A0ABV2TLF8</accession>
<evidence type="ECO:0000313" key="3">
    <source>
        <dbReference type="EMBL" id="MET7014752.1"/>
    </source>
</evidence>